<evidence type="ECO:0000313" key="5">
    <source>
        <dbReference type="Proteomes" id="UP000476338"/>
    </source>
</evidence>
<feature type="compositionally biased region" description="Basic and acidic residues" evidence="2">
    <location>
        <begin position="247"/>
        <end position="257"/>
    </location>
</feature>
<keyword evidence="5" id="KW-1185">Reference proteome</keyword>
<dbReference type="Gene3D" id="2.70.70.10">
    <property type="entry name" value="Glucose Permease (Domain IIA)"/>
    <property type="match status" value="1"/>
</dbReference>
<comment type="caution">
    <text evidence="4">The sequence shown here is derived from an EMBL/GenBank/DDBJ whole genome shotgun (WGS) entry which is preliminary data.</text>
</comment>
<reference evidence="4 5" key="1">
    <citation type="submission" date="2019-09" db="EMBL/GenBank/DDBJ databases">
        <authorList>
            <person name="Silva M."/>
            <person name="Pereira G."/>
            <person name="Lopes-Da-Costa L."/>
            <person name="Silva E."/>
        </authorList>
    </citation>
    <scope>NUCLEOTIDE SEQUENCE [LARGE SCALE GENOMIC DNA]</scope>
    <source>
        <strain evidence="4 5">FMV-PI01</strain>
    </source>
</reference>
<dbReference type="Pfam" id="PF01551">
    <property type="entry name" value="Peptidase_M23"/>
    <property type="match status" value="1"/>
</dbReference>
<dbReference type="RefSeq" id="WP_154570762.1">
    <property type="nucleotide sequence ID" value="NZ_VWSJ01000015.1"/>
</dbReference>
<dbReference type="Proteomes" id="UP000476338">
    <property type="component" value="Unassembled WGS sequence"/>
</dbReference>
<protein>
    <submittedName>
        <fullName evidence="4">Peptidoglycan DD-metalloendopeptidase family protein</fullName>
    </submittedName>
</protein>
<evidence type="ECO:0000313" key="4">
    <source>
        <dbReference type="EMBL" id="MSN96492.1"/>
    </source>
</evidence>
<proteinExistence type="predicted"/>
<reference evidence="4 5" key="2">
    <citation type="submission" date="2020-03" db="EMBL/GenBank/DDBJ databases">
        <title>Campylobacter portucalensis sp. nov., a new species of Campylobacter isolated from the reproductive tract of bulls.</title>
        <authorList>
            <person name="Silva M.F."/>
            <person name="Pereira G."/>
            <person name="Carneiro C."/>
            <person name="Hemphill A."/>
            <person name="Mateus L."/>
            <person name="Lopes-Da-Costa L."/>
            <person name="Silva E."/>
        </authorList>
    </citation>
    <scope>NUCLEOTIDE SEQUENCE [LARGE SCALE GENOMIC DNA]</scope>
    <source>
        <strain evidence="4 5">FMV-PI01</strain>
    </source>
</reference>
<evidence type="ECO:0000256" key="1">
    <source>
        <dbReference type="SAM" id="Coils"/>
    </source>
</evidence>
<organism evidence="4 5">
    <name type="scientific">Campylobacter portucalensis</name>
    <dbReference type="NCBI Taxonomy" id="2608384"/>
    <lineage>
        <taxon>Bacteria</taxon>
        <taxon>Pseudomonadati</taxon>
        <taxon>Campylobacterota</taxon>
        <taxon>Epsilonproteobacteria</taxon>
        <taxon>Campylobacterales</taxon>
        <taxon>Campylobacteraceae</taxon>
        <taxon>Campylobacter</taxon>
    </lineage>
</organism>
<sequence length="415" mass="47755">MKNLVFIFIITTFLFSAQKTTKEKINQTQNSIQTQNKQAKKLSKKIDELANLIIAESKEVEQRAKNIEQISNIVVNLRQKLSEQEAELKNLLEQSRNLLNLQKKIEDEMIDLIVDEVAFNLLKQNEVSNSQNLVLNEIFNSLSLAVKDEMNKISNKWEDSQKILSQTNIKINQIQSNLKEYNAKKDELSKEKNLHEKNVKDLKKNREIYIKKLELAQKESDELRKTLQELKILDDKEERQKAIEKEKLANKQKEQNASKHKVSQNTEEIDQEVKLYGSSYQEGRVKTYKGSKTISPLKDAYVKRSFGSYNDPVYNIKIFNESITLASHSDNTVYNVLPGKVIFAKQTSVLDKVIIVENSGGMHTIYAHLSQIAPTIEVGSVIKKGYIIGKIDDDLTFEVTQKNYHINPLELISIK</sequence>
<feature type="domain" description="M23ase beta-sheet core" evidence="3">
    <location>
        <begin position="320"/>
        <end position="407"/>
    </location>
</feature>
<accession>A0A6L5WJ48</accession>
<dbReference type="InterPro" id="IPR016047">
    <property type="entry name" value="M23ase_b-sheet_dom"/>
</dbReference>
<name>A0A6L5WJ48_9BACT</name>
<evidence type="ECO:0000256" key="2">
    <source>
        <dbReference type="SAM" id="MobiDB-lite"/>
    </source>
</evidence>
<dbReference type="AlphaFoldDB" id="A0A6L5WJ48"/>
<gene>
    <name evidence="4" type="ORF">F1B92_04805</name>
</gene>
<keyword evidence="1" id="KW-0175">Coiled coil</keyword>
<feature type="region of interest" description="Disordered" evidence="2">
    <location>
        <begin position="247"/>
        <end position="266"/>
    </location>
</feature>
<dbReference type="SUPFAM" id="SSF51261">
    <property type="entry name" value="Duplicated hybrid motif"/>
    <property type="match status" value="1"/>
</dbReference>
<feature type="coiled-coil region" evidence="1">
    <location>
        <begin position="25"/>
        <end position="108"/>
    </location>
</feature>
<dbReference type="EMBL" id="VWSJ01000015">
    <property type="protein sequence ID" value="MSN96492.1"/>
    <property type="molecule type" value="Genomic_DNA"/>
</dbReference>
<dbReference type="CDD" id="cd12797">
    <property type="entry name" value="M23_peptidase"/>
    <property type="match status" value="1"/>
</dbReference>
<dbReference type="InterPro" id="IPR011055">
    <property type="entry name" value="Dup_hybrid_motif"/>
</dbReference>
<evidence type="ECO:0000259" key="3">
    <source>
        <dbReference type="Pfam" id="PF01551"/>
    </source>
</evidence>